<dbReference type="AlphaFoldDB" id="A0A329QT82"/>
<dbReference type="PANTHER" id="PTHR39328:SF1">
    <property type="entry name" value="BLL2871 PROTEIN"/>
    <property type="match status" value="1"/>
</dbReference>
<dbReference type="PANTHER" id="PTHR39328">
    <property type="entry name" value="BLL2871 PROTEIN"/>
    <property type="match status" value="1"/>
</dbReference>
<dbReference type="Pfam" id="PF06267">
    <property type="entry name" value="DUF1028"/>
    <property type="match status" value="1"/>
</dbReference>
<dbReference type="InterPro" id="IPR010430">
    <property type="entry name" value="DUF1028"/>
</dbReference>
<dbReference type="OrthoDB" id="9790012at2"/>
<comment type="caution">
    <text evidence="1">The sequence shown here is derived from an EMBL/GenBank/DDBJ whole genome shotgun (WGS) entry which is preliminary data.</text>
</comment>
<organism evidence="1 2">
    <name type="scientific">Phytoactinopolyspora halophila</name>
    <dbReference type="NCBI Taxonomy" id="1981511"/>
    <lineage>
        <taxon>Bacteria</taxon>
        <taxon>Bacillati</taxon>
        <taxon>Actinomycetota</taxon>
        <taxon>Actinomycetes</taxon>
        <taxon>Jiangellales</taxon>
        <taxon>Jiangellaceae</taxon>
        <taxon>Phytoactinopolyspora</taxon>
    </lineage>
</organism>
<dbReference type="SUPFAM" id="SSF56235">
    <property type="entry name" value="N-terminal nucleophile aminohydrolases (Ntn hydrolases)"/>
    <property type="match status" value="1"/>
</dbReference>
<gene>
    <name evidence="1" type="ORF">DPM12_09355</name>
</gene>
<sequence>MTYSIIAREPETGYMGVATQSQAFAVGSSVPWTTPGYGLVATQSMGEPMYGELGLDALRAGLTAAEALKALTSVDPHPERRQVGMVDAYGHIEVYTGDACVSSAGHLVGDTCASLANMVRSPHVWESMVDAYERSTARWLPRRLVAALQAAEDAGGDERGRRSAAILVVRAERSGRPWRDTVTDLRIDDHSDPIGEIHRMVEHNWRYHRTVTAFEYALDGNVDEAIAQLPHYTDSTELDPDLVLWRAIILAAAGRMEEARALGADLGNRTPEMVTVARRFGDVGLVDPAVLARIFPDPDDR</sequence>
<dbReference type="RefSeq" id="WP_112258046.1">
    <property type="nucleotide sequence ID" value="NZ_QMIG01000006.1"/>
</dbReference>
<dbReference type="EMBL" id="QMIG01000006">
    <property type="protein sequence ID" value="RAW15443.1"/>
    <property type="molecule type" value="Genomic_DNA"/>
</dbReference>
<dbReference type="Gene3D" id="3.60.20.10">
    <property type="entry name" value="Glutamine Phosphoribosylpyrophosphate, subunit 1, domain 1"/>
    <property type="match status" value="1"/>
</dbReference>
<evidence type="ECO:0000313" key="2">
    <source>
        <dbReference type="Proteomes" id="UP000250462"/>
    </source>
</evidence>
<evidence type="ECO:0000313" key="1">
    <source>
        <dbReference type="EMBL" id="RAW15443.1"/>
    </source>
</evidence>
<protein>
    <submittedName>
        <fullName evidence="1">DUF1028 domain-containing protein</fullName>
    </submittedName>
</protein>
<keyword evidence="2" id="KW-1185">Reference proteome</keyword>
<proteinExistence type="predicted"/>
<reference evidence="1 2" key="1">
    <citation type="submission" date="2018-06" db="EMBL/GenBank/DDBJ databases">
        <title>Phytoactinopolyspora halophila sp. nov., a novel halophilic actinomycete isolated from a saline soil in China.</title>
        <authorList>
            <person name="Tang S.-K."/>
        </authorList>
    </citation>
    <scope>NUCLEOTIDE SEQUENCE [LARGE SCALE GENOMIC DNA]</scope>
    <source>
        <strain evidence="1 2">YIM 96934</strain>
    </source>
</reference>
<dbReference type="Proteomes" id="UP000250462">
    <property type="component" value="Unassembled WGS sequence"/>
</dbReference>
<name>A0A329QT82_9ACTN</name>
<dbReference type="InterPro" id="IPR029055">
    <property type="entry name" value="Ntn_hydrolases_N"/>
</dbReference>
<accession>A0A329QT82</accession>